<dbReference type="PANTHER" id="PTHR45626">
    <property type="entry name" value="TRANSCRIPTION TERMINATION FACTOR 2-RELATED"/>
    <property type="match status" value="1"/>
</dbReference>
<keyword evidence="6" id="KW-1185">Reference proteome</keyword>
<sequence length="462" mass="52001">MANDIVLTTYDTLRSEWSTSRSDSVLYHNHSGWARIVLDEDRKVLANLLMIVKKAHHIRSRSSQIFQATCDLRARYRWCLTGTPIHNTLDDYAALLAFIRVAPFTGPSGKLAFANLIDSPLHSFDKHEIGIRRLRKLIAATCLRRTKDHVQDQLRLPSRIEKVHYIDLTHEERRIYDFFKSRASSLVGNLSQKSHMDKTSWSTMLSIIGFLRLICNHGGQLLPQAAIEMYNKQNPSAVHPLSKITRPSEVSTCPSGLSIDSLPGSPESLMPFDNLGRTDYQPSSKVSALIGNILSEQLVNKSISEGIPVKSVIFSFWTKMLDLIEIALRKNGIFFQRIDGKTSVGHRSLVLKRFNEDLNCTVILASIGAVAEGVDLTAASSVHLVEPQWNPMVEAQAVDRVHRIGQCRSVTVTRYIVKDSIENYVQGIQQAKLRFVQQSFGDTNTDQESLKNARLQVSILIR</sequence>
<dbReference type="PANTHER" id="PTHR45626:SF52">
    <property type="entry name" value="SINGLE-STRANDED DNA-DEPENDENT ATPASE (EUROFUNG)"/>
    <property type="match status" value="1"/>
</dbReference>
<dbReference type="GO" id="GO:0008094">
    <property type="term" value="F:ATP-dependent activity, acting on DNA"/>
    <property type="evidence" value="ECO:0007669"/>
    <property type="project" value="TreeGrafter"/>
</dbReference>
<evidence type="ECO:0000259" key="4">
    <source>
        <dbReference type="PROSITE" id="PS51194"/>
    </source>
</evidence>
<evidence type="ECO:0000313" key="5">
    <source>
        <dbReference type="EMBL" id="KAJ5175560.1"/>
    </source>
</evidence>
<dbReference type="Gene3D" id="3.40.50.10810">
    <property type="entry name" value="Tandem AAA-ATPase domain"/>
    <property type="match status" value="1"/>
</dbReference>
<dbReference type="AlphaFoldDB" id="A0A9W9IE69"/>
<dbReference type="GO" id="GO:0005524">
    <property type="term" value="F:ATP binding"/>
    <property type="evidence" value="ECO:0007669"/>
    <property type="project" value="UniProtKB-KW"/>
</dbReference>
<dbReference type="CDD" id="cd18793">
    <property type="entry name" value="SF2_C_SNF"/>
    <property type="match status" value="1"/>
</dbReference>
<dbReference type="EMBL" id="JAPQKN010000001">
    <property type="protein sequence ID" value="KAJ5175560.1"/>
    <property type="molecule type" value="Genomic_DNA"/>
</dbReference>
<dbReference type="InterPro" id="IPR027417">
    <property type="entry name" value="P-loop_NTPase"/>
</dbReference>
<dbReference type="Pfam" id="PF00271">
    <property type="entry name" value="Helicase_C"/>
    <property type="match status" value="1"/>
</dbReference>
<evidence type="ECO:0000256" key="3">
    <source>
        <dbReference type="ARBA" id="ARBA00022840"/>
    </source>
</evidence>
<dbReference type="GO" id="GO:0005634">
    <property type="term" value="C:nucleus"/>
    <property type="evidence" value="ECO:0007669"/>
    <property type="project" value="TreeGrafter"/>
</dbReference>
<protein>
    <submittedName>
        <fullName evidence="5">Helicase C-terminal</fullName>
    </submittedName>
</protein>
<dbReference type="PROSITE" id="PS51194">
    <property type="entry name" value="HELICASE_CTER"/>
    <property type="match status" value="1"/>
</dbReference>
<dbReference type="InterPro" id="IPR000330">
    <property type="entry name" value="SNF2_N"/>
</dbReference>
<dbReference type="Proteomes" id="UP001149163">
    <property type="component" value="Unassembled WGS sequence"/>
</dbReference>
<proteinExistence type="predicted"/>
<organism evidence="5 6">
    <name type="scientific">Penicillium canariense</name>
    <dbReference type="NCBI Taxonomy" id="189055"/>
    <lineage>
        <taxon>Eukaryota</taxon>
        <taxon>Fungi</taxon>
        <taxon>Dikarya</taxon>
        <taxon>Ascomycota</taxon>
        <taxon>Pezizomycotina</taxon>
        <taxon>Eurotiomycetes</taxon>
        <taxon>Eurotiomycetidae</taxon>
        <taxon>Eurotiales</taxon>
        <taxon>Aspergillaceae</taxon>
        <taxon>Penicillium</taxon>
    </lineage>
</organism>
<dbReference type="InterPro" id="IPR049730">
    <property type="entry name" value="SNF2/RAD54-like_C"/>
</dbReference>
<evidence type="ECO:0000256" key="1">
    <source>
        <dbReference type="ARBA" id="ARBA00022741"/>
    </source>
</evidence>
<keyword evidence="2" id="KW-0378">Hydrolase</keyword>
<dbReference type="InterPro" id="IPR050628">
    <property type="entry name" value="SNF2_RAD54_helicase_TF"/>
</dbReference>
<keyword evidence="1" id="KW-0547">Nucleotide-binding</keyword>
<dbReference type="RefSeq" id="XP_056547168.1">
    <property type="nucleotide sequence ID" value="XM_056683562.1"/>
</dbReference>
<accession>A0A9W9IE69</accession>
<dbReference type="Pfam" id="PF00176">
    <property type="entry name" value="SNF2-rel_dom"/>
    <property type="match status" value="1"/>
</dbReference>
<comment type="caution">
    <text evidence="5">The sequence shown here is derived from an EMBL/GenBank/DDBJ whole genome shotgun (WGS) entry which is preliminary data.</text>
</comment>
<dbReference type="GeneID" id="81422738"/>
<dbReference type="InterPro" id="IPR038718">
    <property type="entry name" value="SNF2-like_sf"/>
</dbReference>
<reference evidence="5" key="2">
    <citation type="journal article" date="2023" name="IMA Fungus">
        <title>Comparative genomic study of the Penicillium genus elucidates a diverse pangenome and 15 lateral gene transfer events.</title>
        <authorList>
            <person name="Petersen C."/>
            <person name="Sorensen T."/>
            <person name="Nielsen M.R."/>
            <person name="Sondergaard T.E."/>
            <person name="Sorensen J.L."/>
            <person name="Fitzpatrick D.A."/>
            <person name="Frisvad J.C."/>
            <person name="Nielsen K.L."/>
        </authorList>
    </citation>
    <scope>NUCLEOTIDE SEQUENCE</scope>
    <source>
        <strain evidence="5">IBT 26290</strain>
    </source>
</reference>
<evidence type="ECO:0000256" key="2">
    <source>
        <dbReference type="ARBA" id="ARBA00022801"/>
    </source>
</evidence>
<dbReference type="InterPro" id="IPR001650">
    <property type="entry name" value="Helicase_C-like"/>
</dbReference>
<dbReference type="SMART" id="SM00490">
    <property type="entry name" value="HELICc"/>
    <property type="match status" value="1"/>
</dbReference>
<reference evidence="5" key="1">
    <citation type="submission" date="2022-11" db="EMBL/GenBank/DDBJ databases">
        <authorList>
            <person name="Petersen C."/>
        </authorList>
    </citation>
    <scope>NUCLEOTIDE SEQUENCE</scope>
    <source>
        <strain evidence="5">IBT 26290</strain>
    </source>
</reference>
<gene>
    <name evidence="5" type="ORF">N7482_001437</name>
</gene>
<keyword evidence="5" id="KW-0347">Helicase</keyword>
<evidence type="ECO:0000313" key="6">
    <source>
        <dbReference type="Proteomes" id="UP001149163"/>
    </source>
</evidence>
<dbReference type="SUPFAM" id="SSF52540">
    <property type="entry name" value="P-loop containing nucleoside triphosphate hydrolases"/>
    <property type="match status" value="2"/>
</dbReference>
<feature type="domain" description="Helicase C-terminal" evidence="4">
    <location>
        <begin position="294"/>
        <end position="451"/>
    </location>
</feature>
<dbReference type="GO" id="GO:0006281">
    <property type="term" value="P:DNA repair"/>
    <property type="evidence" value="ECO:0007669"/>
    <property type="project" value="TreeGrafter"/>
</dbReference>
<name>A0A9W9IE69_9EURO</name>
<dbReference type="Gene3D" id="3.40.50.300">
    <property type="entry name" value="P-loop containing nucleotide triphosphate hydrolases"/>
    <property type="match status" value="1"/>
</dbReference>
<dbReference type="GO" id="GO:0004386">
    <property type="term" value="F:helicase activity"/>
    <property type="evidence" value="ECO:0007669"/>
    <property type="project" value="UniProtKB-KW"/>
</dbReference>
<keyword evidence="3" id="KW-0067">ATP-binding</keyword>
<dbReference type="GO" id="GO:0016787">
    <property type="term" value="F:hydrolase activity"/>
    <property type="evidence" value="ECO:0007669"/>
    <property type="project" value="UniProtKB-KW"/>
</dbReference>
<dbReference type="OrthoDB" id="448448at2759"/>